<evidence type="ECO:0000256" key="6">
    <source>
        <dbReference type="ARBA" id="ARBA00023242"/>
    </source>
</evidence>
<organism evidence="10 11">
    <name type="scientific">Dictyocaulus viviparus</name>
    <name type="common">Bovine lungworm</name>
    <dbReference type="NCBI Taxonomy" id="29172"/>
    <lineage>
        <taxon>Eukaryota</taxon>
        <taxon>Metazoa</taxon>
        <taxon>Ecdysozoa</taxon>
        <taxon>Nematoda</taxon>
        <taxon>Chromadorea</taxon>
        <taxon>Rhabditida</taxon>
        <taxon>Rhabditina</taxon>
        <taxon>Rhabditomorpha</taxon>
        <taxon>Strongyloidea</taxon>
        <taxon>Metastrongylidae</taxon>
        <taxon>Dictyocaulus</taxon>
    </lineage>
</organism>
<evidence type="ECO:0000256" key="1">
    <source>
        <dbReference type="ARBA" id="ARBA00004123"/>
    </source>
</evidence>
<evidence type="ECO:0000256" key="8">
    <source>
        <dbReference type="SAM" id="MobiDB-lite"/>
    </source>
</evidence>
<dbReference type="PANTHER" id="PTHR11426">
    <property type="entry name" value="HISTONE H3"/>
    <property type="match status" value="1"/>
</dbReference>
<sequence>MVRQKQLRSSRVPSSPKKQVIPLSRRLETKRKLHLNNQSSSNAIKRAAPGVKALREIRHLQRTTTMLIPRLSFQRVVREVARKVCNERNINEEYRWQANAVLALQEATEVYLTCMFEDTNLAAIHARRVTIMPKDMNLVRRLRGENVSMPVPGAVRTRKQHFPYKST</sequence>
<dbReference type="FunFam" id="1.10.20.10:FF:000085">
    <property type="entry name" value="Histone H3.2"/>
    <property type="match status" value="1"/>
</dbReference>
<keyword evidence="7" id="KW-0544">Nucleosome core</keyword>
<dbReference type="AlphaFoldDB" id="A0A0D8XF66"/>
<keyword evidence="6" id="KW-0539">Nucleus</keyword>
<evidence type="ECO:0000259" key="9">
    <source>
        <dbReference type="Pfam" id="PF00125"/>
    </source>
</evidence>
<dbReference type="InterPro" id="IPR007125">
    <property type="entry name" value="H2A/H2B/H3"/>
</dbReference>
<evidence type="ECO:0000256" key="2">
    <source>
        <dbReference type="ARBA" id="ARBA00004286"/>
    </source>
</evidence>
<dbReference type="GO" id="GO:0046982">
    <property type="term" value="F:protein heterodimerization activity"/>
    <property type="evidence" value="ECO:0007669"/>
    <property type="project" value="InterPro"/>
</dbReference>
<reference evidence="11" key="2">
    <citation type="journal article" date="2016" name="Sci. Rep.">
        <title>Dictyocaulus viviparus genome, variome and transcriptome elucidate lungworm biology and support future intervention.</title>
        <authorList>
            <person name="McNulty S.N."/>
            <person name="Strube C."/>
            <person name="Rosa B.A."/>
            <person name="Martin J.C."/>
            <person name="Tyagi R."/>
            <person name="Choi Y.J."/>
            <person name="Wang Q."/>
            <person name="Hallsworth Pepin K."/>
            <person name="Zhang X."/>
            <person name="Ozersky P."/>
            <person name="Wilson R.K."/>
            <person name="Sternberg P.W."/>
            <person name="Gasser R.B."/>
            <person name="Mitreva M."/>
        </authorList>
    </citation>
    <scope>NUCLEOTIDE SEQUENCE [LARGE SCALE GENOMIC DNA]</scope>
    <source>
        <strain evidence="11">HannoverDv2000</strain>
    </source>
</reference>
<keyword evidence="5" id="KW-0238">DNA-binding</keyword>
<dbReference type="PRINTS" id="PR00622">
    <property type="entry name" value="HISTONEH3"/>
</dbReference>
<dbReference type="Pfam" id="PF00125">
    <property type="entry name" value="Histone"/>
    <property type="match status" value="1"/>
</dbReference>
<reference evidence="10 11" key="1">
    <citation type="submission" date="2013-11" db="EMBL/GenBank/DDBJ databases">
        <title>Draft genome of the bovine lungworm Dictyocaulus viviparus.</title>
        <authorList>
            <person name="Mitreva M."/>
        </authorList>
    </citation>
    <scope>NUCLEOTIDE SEQUENCE [LARGE SCALE GENOMIC DNA]</scope>
    <source>
        <strain evidence="10 11">HannoverDv2000</strain>
    </source>
</reference>
<evidence type="ECO:0000256" key="7">
    <source>
        <dbReference type="ARBA" id="ARBA00023269"/>
    </source>
</evidence>
<dbReference type="SMART" id="SM00428">
    <property type="entry name" value="H3"/>
    <property type="match status" value="1"/>
</dbReference>
<proteinExistence type="inferred from homology"/>
<evidence type="ECO:0000313" key="11">
    <source>
        <dbReference type="Proteomes" id="UP000053766"/>
    </source>
</evidence>
<feature type="region of interest" description="Disordered" evidence="8">
    <location>
        <begin position="1"/>
        <end position="20"/>
    </location>
</feature>
<dbReference type="STRING" id="29172.A0A0D8XF66"/>
<comment type="similarity">
    <text evidence="3">Belongs to the histone H3 family.</text>
</comment>
<dbReference type="OrthoDB" id="4025405at2759"/>
<name>A0A0D8XF66_DICVI</name>
<dbReference type="InterPro" id="IPR000164">
    <property type="entry name" value="Histone_H3/CENP-A"/>
</dbReference>
<dbReference type="GO" id="GO:0030527">
    <property type="term" value="F:structural constituent of chromatin"/>
    <property type="evidence" value="ECO:0007669"/>
    <property type="project" value="InterPro"/>
</dbReference>
<dbReference type="CDD" id="cd22911">
    <property type="entry name" value="HFD_H3"/>
    <property type="match status" value="1"/>
</dbReference>
<evidence type="ECO:0000256" key="5">
    <source>
        <dbReference type="ARBA" id="ARBA00023125"/>
    </source>
</evidence>
<dbReference type="GO" id="GO:0000786">
    <property type="term" value="C:nucleosome"/>
    <property type="evidence" value="ECO:0007669"/>
    <property type="project" value="UniProtKB-KW"/>
</dbReference>
<evidence type="ECO:0000256" key="4">
    <source>
        <dbReference type="ARBA" id="ARBA00022454"/>
    </source>
</evidence>
<accession>A0A0D8XF66</accession>
<dbReference type="GO" id="GO:0005634">
    <property type="term" value="C:nucleus"/>
    <property type="evidence" value="ECO:0007669"/>
    <property type="project" value="UniProtKB-SubCell"/>
</dbReference>
<dbReference type="InterPro" id="IPR009072">
    <property type="entry name" value="Histone-fold"/>
</dbReference>
<keyword evidence="4" id="KW-0158">Chromosome</keyword>
<dbReference type="EMBL" id="KN716910">
    <property type="protein sequence ID" value="KJH41086.1"/>
    <property type="molecule type" value="Genomic_DNA"/>
</dbReference>
<dbReference type="Proteomes" id="UP000053766">
    <property type="component" value="Unassembled WGS sequence"/>
</dbReference>
<comment type="subcellular location">
    <subcellularLocation>
        <location evidence="2">Chromosome</location>
    </subcellularLocation>
    <subcellularLocation>
        <location evidence="1">Nucleus</location>
    </subcellularLocation>
</comment>
<keyword evidence="11" id="KW-1185">Reference proteome</keyword>
<dbReference type="SUPFAM" id="SSF47113">
    <property type="entry name" value="Histone-fold"/>
    <property type="match status" value="1"/>
</dbReference>
<feature type="domain" description="Core Histone H2A/H2B/H3" evidence="9">
    <location>
        <begin position="49"/>
        <end position="142"/>
    </location>
</feature>
<dbReference type="GO" id="GO:0003677">
    <property type="term" value="F:DNA binding"/>
    <property type="evidence" value="ECO:0007669"/>
    <property type="project" value="UniProtKB-KW"/>
</dbReference>
<gene>
    <name evidence="10" type="ORF">DICVIV_12950</name>
</gene>
<dbReference type="Gene3D" id="1.10.20.10">
    <property type="entry name" value="Histone, subunit A"/>
    <property type="match status" value="1"/>
</dbReference>
<protein>
    <submittedName>
        <fullName evidence="10">Core histone H2A/H2B/H3/H4</fullName>
    </submittedName>
</protein>
<evidence type="ECO:0000256" key="3">
    <source>
        <dbReference type="ARBA" id="ARBA00010343"/>
    </source>
</evidence>
<evidence type="ECO:0000313" key="10">
    <source>
        <dbReference type="EMBL" id="KJH41086.1"/>
    </source>
</evidence>